<dbReference type="Gene3D" id="3.20.20.370">
    <property type="entry name" value="Glycoside hydrolase/deacetylase"/>
    <property type="match status" value="1"/>
</dbReference>
<dbReference type="Pfam" id="PF01522">
    <property type="entry name" value="Polysacc_deac_1"/>
    <property type="match status" value="1"/>
</dbReference>
<protein>
    <recommendedName>
        <fullName evidence="1">NodB homology domain-containing protein</fullName>
    </recommendedName>
</protein>
<dbReference type="CDD" id="cd10938">
    <property type="entry name" value="CE4_HpPgdA_like"/>
    <property type="match status" value="1"/>
</dbReference>
<dbReference type="EMBL" id="NFSB01000072">
    <property type="protein sequence ID" value="OUM33791.1"/>
    <property type="molecule type" value="Genomic_DNA"/>
</dbReference>
<dbReference type="PANTHER" id="PTHR47561">
    <property type="entry name" value="POLYSACCHARIDE DEACETYLASE FAMILY PROTEIN (AFU_ORTHOLOGUE AFUA_6G05030)"/>
    <property type="match status" value="1"/>
</dbReference>
<dbReference type="AlphaFoldDB" id="A0A1Y3LB42"/>
<organism evidence="2 3">
    <name type="scientific">Pseudomonas putida</name>
    <name type="common">Arthrobacter siderocapsulatus</name>
    <dbReference type="NCBI Taxonomy" id="303"/>
    <lineage>
        <taxon>Bacteria</taxon>
        <taxon>Pseudomonadati</taxon>
        <taxon>Pseudomonadota</taxon>
        <taxon>Gammaproteobacteria</taxon>
        <taxon>Pseudomonadales</taxon>
        <taxon>Pseudomonadaceae</taxon>
        <taxon>Pseudomonas</taxon>
    </lineage>
</organism>
<reference evidence="2 3" key="1">
    <citation type="submission" date="2017-05" db="EMBL/GenBank/DDBJ databases">
        <title>Whole genome sequence of Pseudomonas putida isolate 1312 commercialized as a biostimulant.</title>
        <authorList>
            <person name="Crovadore J."/>
            <person name="Blanc P."/>
            <person name="Chablais R."/>
            <person name="Cochard B."/>
            <person name="Grizard D."/>
            <person name="Lefort F."/>
        </authorList>
    </citation>
    <scope>NUCLEOTIDE SEQUENCE [LARGE SCALE GENOMIC DNA]</scope>
    <source>
        <strain evidence="2 3">1312</strain>
    </source>
</reference>
<evidence type="ECO:0000313" key="2">
    <source>
        <dbReference type="EMBL" id="OUM33791.1"/>
    </source>
</evidence>
<dbReference type="GO" id="GO:0005975">
    <property type="term" value="P:carbohydrate metabolic process"/>
    <property type="evidence" value="ECO:0007669"/>
    <property type="project" value="InterPro"/>
</dbReference>
<dbReference type="InterPro" id="IPR011330">
    <property type="entry name" value="Glyco_hydro/deAcase_b/a-brl"/>
</dbReference>
<dbReference type="InterPro" id="IPR037950">
    <property type="entry name" value="PgdA-like"/>
</dbReference>
<evidence type="ECO:0000259" key="1">
    <source>
        <dbReference type="PROSITE" id="PS51677"/>
    </source>
</evidence>
<dbReference type="Proteomes" id="UP000196082">
    <property type="component" value="Unassembled WGS sequence"/>
</dbReference>
<gene>
    <name evidence="2" type="ORF">B8W72_12085</name>
</gene>
<name>A0A1Y3LB42_PSEPU</name>
<feature type="domain" description="NodB homology" evidence="1">
    <location>
        <begin position="32"/>
        <end position="255"/>
    </location>
</feature>
<dbReference type="PANTHER" id="PTHR47561:SF1">
    <property type="entry name" value="POLYSACCHARIDE DEACETYLASE FAMILY PROTEIN (AFU_ORTHOLOGUE AFUA_6G05030)"/>
    <property type="match status" value="1"/>
</dbReference>
<dbReference type="GO" id="GO:0016810">
    <property type="term" value="F:hydrolase activity, acting on carbon-nitrogen (but not peptide) bonds"/>
    <property type="evidence" value="ECO:0007669"/>
    <property type="project" value="InterPro"/>
</dbReference>
<sequence length="276" mass="31257">MTMWPDRKRFAVTLSFDLDAETAWESSSLDGRRLTLRSMGAYGRRVGVPRILELLAKYGVRAQFYIPALIAEMDPNVVRAIAEAGHGIGCHGYFHERVDEQTPEQNLRILRDSKAVLERTIGREVNHYRAPVWEITPDVISSLVELGFRTDSSLMGDDRPYLVGGEPGQLLELPVSWALDDWEQFAYSAEPAVGGVIEAPDKVLSLWTAEIEGMRAYGGHFILTMHPQLIGRPSRLLMLERLIQCIQQHDDAWWCTPDDVYEQVRKGALDLPVHPY</sequence>
<proteinExistence type="predicted"/>
<dbReference type="RefSeq" id="WP_086976117.1">
    <property type="nucleotide sequence ID" value="NZ_NFSB01000072.1"/>
</dbReference>
<dbReference type="InterPro" id="IPR002509">
    <property type="entry name" value="NODB_dom"/>
</dbReference>
<comment type="caution">
    <text evidence="2">The sequence shown here is derived from an EMBL/GenBank/DDBJ whole genome shotgun (WGS) entry which is preliminary data.</text>
</comment>
<dbReference type="PROSITE" id="PS51677">
    <property type="entry name" value="NODB"/>
    <property type="match status" value="1"/>
</dbReference>
<accession>A0A1Y3LB42</accession>
<dbReference type="SUPFAM" id="SSF88713">
    <property type="entry name" value="Glycoside hydrolase/deacetylase"/>
    <property type="match status" value="1"/>
</dbReference>
<evidence type="ECO:0000313" key="3">
    <source>
        <dbReference type="Proteomes" id="UP000196082"/>
    </source>
</evidence>